<dbReference type="InterPro" id="IPR003959">
    <property type="entry name" value="ATPase_AAA_core"/>
</dbReference>
<dbReference type="GO" id="GO:0005524">
    <property type="term" value="F:ATP binding"/>
    <property type="evidence" value="ECO:0007669"/>
    <property type="project" value="UniProtKB-UniRule"/>
</dbReference>
<dbReference type="SUPFAM" id="SSF54585">
    <property type="entry name" value="Cdc48 domain 2-like"/>
    <property type="match status" value="1"/>
</dbReference>
<dbReference type="STRING" id="914234.M2RPS3"/>
<dbReference type="InterPro" id="IPR039812">
    <property type="entry name" value="Vesicle-fus_ATPase"/>
</dbReference>
<feature type="compositionally biased region" description="Basic and acidic residues" evidence="12">
    <location>
        <begin position="42"/>
        <end position="53"/>
    </location>
</feature>
<evidence type="ECO:0000256" key="9">
    <source>
        <dbReference type="ARBA" id="ARBA00056429"/>
    </source>
</evidence>
<dbReference type="Gene3D" id="2.40.40.20">
    <property type="match status" value="1"/>
</dbReference>
<evidence type="ECO:0000256" key="6">
    <source>
        <dbReference type="ARBA" id="ARBA00022741"/>
    </source>
</evidence>
<dbReference type="PANTHER" id="PTHR23078:SF3">
    <property type="entry name" value="VESICLE-FUSING ATPASE"/>
    <property type="match status" value="1"/>
</dbReference>
<evidence type="ECO:0000256" key="3">
    <source>
        <dbReference type="ARBA" id="ARBA00022448"/>
    </source>
</evidence>
<evidence type="ECO:0000259" key="14">
    <source>
        <dbReference type="SMART" id="SM01073"/>
    </source>
</evidence>
<dbReference type="InterPro" id="IPR003338">
    <property type="entry name" value="CDC4_N-term_subdom"/>
</dbReference>
<dbReference type="InterPro" id="IPR003593">
    <property type="entry name" value="AAA+_ATPase"/>
</dbReference>
<dbReference type="InterPro" id="IPR029067">
    <property type="entry name" value="CDC48_domain_2-like_sf"/>
</dbReference>
<sequence length="802" mass="87144">MSFFSRSNQPAQQPQQPYSRLPPGGSSGYHDAPRTQRVPAPRYDDPSAYEKRSMGRGQVPSSGGAFAVVSSPSDALALSNCLIVHPSDFSQGQHVLVKQQYPLTVRHDNTGKLAPRTIGASAMQRQWIGLSLTGDEVTVEPLPAQPQYLQAADIEVGFLRRGHEIAEQFSADEMAHNFLKAFSGILVAVGEILVFEFHGQNLKGVVHNVTGVELSEGQRRGGPQPSGDYGVLFEKTDITFMKAPDSTIKIKSSAKKAPPNAILAPNFKFEDMGIGGLDSEFSAIFRRAFASRVFPPVVVEKLGIQHVKGILLHGPPGTGKTLMARQIGKMLNAREPKIVNGPEILNKYVGQSEENVRKLFADAEKEYKEKGDESGLHIIIFDELDAICKQRGSTQSGTGVGDSVVNQLLSKMDGVDQLNNILIIGMTNRLDMIDEALLRPGRLEVHMEISLPDEKGRYQILSIHTAKMRTNGVMGRDVDLQELATLTKNFSGAEIGGLVKSATSFAFSRHVKVGTLAGISDDIENIQVVRDDFLNALDEVQPAFGAAKEELEQVVENGIIHYSSVIDELLRSGKLFVDQVRTSTRTPLVSILLHGPPSSGKTALAATIAQASQFPFMKLLSPDSMVGFSESQKVAAISKTFADSYKSPLSVIVVDSLERLLDFTPIGPRFSNAVLQTLLVLCSRRPPKGRRLLVIATSSLRPVLTDLGLSEAFDSELRVPPVSSLRAIDVVLRELELFPTDDERRRAIAMLQQAGLGGEEDEAGSARLSIGIKKLLSTIEMARQEPEAVAERLTSALMGLGM</sequence>
<dbReference type="GO" id="GO:0043001">
    <property type="term" value="P:Golgi to plasma membrane protein transport"/>
    <property type="evidence" value="ECO:0007669"/>
    <property type="project" value="TreeGrafter"/>
</dbReference>
<gene>
    <name evidence="15" type="ORF">CERSUDRAFT_111029</name>
</gene>
<keyword evidence="5" id="KW-0677">Repeat</keyword>
<dbReference type="PROSITE" id="PS00674">
    <property type="entry name" value="AAA"/>
    <property type="match status" value="1"/>
</dbReference>
<dbReference type="SMART" id="SM00382">
    <property type="entry name" value="AAA"/>
    <property type="match status" value="2"/>
</dbReference>
<feature type="domain" description="CDC48 N-terminal subdomain" evidence="14">
    <location>
        <begin position="65"/>
        <end position="144"/>
    </location>
</feature>
<feature type="domain" description="AAA+ ATPase" evidence="13">
    <location>
        <begin position="306"/>
        <end position="453"/>
    </location>
</feature>
<dbReference type="InterPro" id="IPR027417">
    <property type="entry name" value="P-loop_NTPase"/>
</dbReference>
<dbReference type="Pfam" id="PF00004">
    <property type="entry name" value="AAA"/>
    <property type="match status" value="2"/>
</dbReference>
<dbReference type="InterPro" id="IPR003960">
    <property type="entry name" value="ATPase_AAA_CS"/>
</dbReference>
<accession>M2RPS3</accession>
<reference evidence="15 16" key="1">
    <citation type="journal article" date="2012" name="Proc. Natl. Acad. Sci. U.S.A.">
        <title>Comparative genomics of Ceriporiopsis subvermispora and Phanerochaete chrysosporium provide insight into selective ligninolysis.</title>
        <authorList>
            <person name="Fernandez-Fueyo E."/>
            <person name="Ruiz-Duenas F.J."/>
            <person name="Ferreira P."/>
            <person name="Floudas D."/>
            <person name="Hibbett D.S."/>
            <person name="Canessa P."/>
            <person name="Larrondo L.F."/>
            <person name="James T.Y."/>
            <person name="Seelenfreund D."/>
            <person name="Lobos S."/>
            <person name="Polanco R."/>
            <person name="Tello M."/>
            <person name="Honda Y."/>
            <person name="Watanabe T."/>
            <person name="Watanabe T."/>
            <person name="Ryu J.S."/>
            <person name="Kubicek C.P."/>
            <person name="Schmoll M."/>
            <person name="Gaskell J."/>
            <person name="Hammel K.E."/>
            <person name="St John F.J."/>
            <person name="Vanden Wymelenberg A."/>
            <person name="Sabat G."/>
            <person name="Splinter BonDurant S."/>
            <person name="Syed K."/>
            <person name="Yadav J.S."/>
            <person name="Doddapaneni H."/>
            <person name="Subramanian V."/>
            <person name="Lavin J.L."/>
            <person name="Oguiza J.A."/>
            <person name="Perez G."/>
            <person name="Pisabarro A.G."/>
            <person name="Ramirez L."/>
            <person name="Santoyo F."/>
            <person name="Master E."/>
            <person name="Coutinho P.M."/>
            <person name="Henrissat B."/>
            <person name="Lombard V."/>
            <person name="Magnuson J.K."/>
            <person name="Kuees U."/>
            <person name="Hori C."/>
            <person name="Igarashi K."/>
            <person name="Samejima M."/>
            <person name="Held B.W."/>
            <person name="Barry K.W."/>
            <person name="LaButti K.M."/>
            <person name="Lapidus A."/>
            <person name="Lindquist E.A."/>
            <person name="Lucas S.M."/>
            <person name="Riley R."/>
            <person name="Salamov A.A."/>
            <person name="Hoffmeister D."/>
            <person name="Schwenk D."/>
            <person name="Hadar Y."/>
            <person name="Yarden O."/>
            <person name="de Vries R.P."/>
            <person name="Wiebenga A."/>
            <person name="Stenlid J."/>
            <person name="Eastwood D."/>
            <person name="Grigoriev I.V."/>
            <person name="Berka R.M."/>
            <person name="Blanchette R.A."/>
            <person name="Kersten P."/>
            <person name="Martinez A.T."/>
            <person name="Vicuna R."/>
            <person name="Cullen D."/>
        </authorList>
    </citation>
    <scope>NUCLEOTIDE SEQUENCE [LARGE SCALE GENOMIC DNA]</scope>
    <source>
        <strain evidence="15 16">B</strain>
    </source>
</reference>
<dbReference type="AlphaFoldDB" id="M2RPS3"/>
<feature type="domain" description="AAA+ ATPase" evidence="13">
    <location>
        <begin position="587"/>
        <end position="723"/>
    </location>
</feature>
<dbReference type="FunFam" id="3.40.50.300:FF:000187">
    <property type="entry name" value="Vesicular-fusion ATPase SEC18"/>
    <property type="match status" value="1"/>
</dbReference>
<dbReference type="SMART" id="SM01073">
    <property type="entry name" value="CDC48_N"/>
    <property type="match status" value="1"/>
</dbReference>
<dbReference type="Gene3D" id="3.10.330.10">
    <property type="match status" value="1"/>
</dbReference>
<dbReference type="Gene3D" id="3.40.50.300">
    <property type="entry name" value="P-loop containing nucleotide triphosphate hydrolases"/>
    <property type="match status" value="2"/>
</dbReference>
<evidence type="ECO:0000256" key="12">
    <source>
        <dbReference type="SAM" id="MobiDB-lite"/>
    </source>
</evidence>
<proteinExistence type="inferred from homology"/>
<dbReference type="GO" id="GO:0006891">
    <property type="term" value="P:intra-Golgi vesicle-mediated transport"/>
    <property type="evidence" value="ECO:0007669"/>
    <property type="project" value="TreeGrafter"/>
</dbReference>
<comment type="similarity">
    <text evidence="2 11">Belongs to the AAA ATPase family.</text>
</comment>
<feature type="compositionally biased region" description="Polar residues" evidence="12">
    <location>
        <begin position="1"/>
        <end position="18"/>
    </location>
</feature>
<evidence type="ECO:0000256" key="10">
    <source>
        <dbReference type="ARBA" id="ARBA00068637"/>
    </source>
</evidence>
<protein>
    <recommendedName>
        <fullName evidence="10 11">Vesicular-fusion protein SEC18</fullName>
    </recommendedName>
</protein>
<dbReference type="OrthoDB" id="9982946at2759"/>
<dbReference type="Pfam" id="PF17862">
    <property type="entry name" value="AAA_lid_3"/>
    <property type="match status" value="1"/>
</dbReference>
<evidence type="ECO:0000256" key="8">
    <source>
        <dbReference type="ARBA" id="ARBA00022927"/>
    </source>
</evidence>
<name>M2RPS3_CERS8</name>
<evidence type="ECO:0000313" key="16">
    <source>
        <dbReference type="Proteomes" id="UP000016930"/>
    </source>
</evidence>
<dbReference type="SUPFAM" id="SSF52540">
    <property type="entry name" value="P-loop containing nucleoside triphosphate hydrolases"/>
    <property type="match status" value="2"/>
</dbReference>
<organism evidence="15 16">
    <name type="scientific">Ceriporiopsis subvermispora (strain B)</name>
    <name type="common">White-rot fungus</name>
    <name type="synonym">Gelatoporia subvermispora</name>
    <dbReference type="NCBI Taxonomy" id="914234"/>
    <lineage>
        <taxon>Eukaryota</taxon>
        <taxon>Fungi</taxon>
        <taxon>Dikarya</taxon>
        <taxon>Basidiomycota</taxon>
        <taxon>Agaricomycotina</taxon>
        <taxon>Agaricomycetes</taxon>
        <taxon>Polyporales</taxon>
        <taxon>Gelatoporiaceae</taxon>
        <taxon>Gelatoporia</taxon>
    </lineage>
</organism>
<evidence type="ECO:0000256" key="4">
    <source>
        <dbReference type="ARBA" id="ARBA00022490"/>
    </source>
</evidence>
<keyword evidence="11" id="KW-0378">Hydrolase</keyword>
<keyword evidence="6 11" id="KW-0547">Nucleotide-binding</keyword>
<evidence type="ECO:0000313" key="15">
    <source>
        <dbReference type="EMBL" id="EMD40427.1"/>
    </source>
</evidence>
<evidence type="ECO:0000259" key="13">
    <source>
        <dbReference type="SMART" id="SM00382"/>
    </source>
</evidence>
<dbReference type="HOGENOM" id="CLU_008037_2_0_1"/>
<dbReference type="GO" id="GO:0035494">
    <property type="term" value="P:SNARE complex disassembly"/>
    <property type="evidence" value="ECO:0007669"/>
    <property type="project" value="InterPro"/>
</dbReference>
<evidence type="ECO:0000256" key="2">
    <source>
        <dbReference type="ARBA" id="ARBA00006914"/>
    </source>
</evidence>
<keyword evidence="4 11" id="KW-0963">Cytoplasm</keyword>
<dbReference type="GO" id="GO:0005795">
    <property type="term" value="C:Golgi stack"/>
    <property type="evidence" value="ECO:0007669"/>
    <property type="project" value="TreeGrafter"/>
</dbReference>
<keyword evidence="16" id="KW-1185">Reference proteome</keyword>
<feature type="region of interest" description="Disordered" evidence="12">
    <location>
        <begin position="1"/>
        <end position="64"/>
    </location>
</feature>
<evidence type="ECO:0000256" key="5">
    <source>
        <dbReference type="ARBA" id="ARBA00022737"/>
    </source>
</evidence>
<dbReference type="CDD" id="cd00009">
    <property type="entry name" value="AAA"/>
    <property type="match status" value="1"/>
</dbReference>
<dbReference type="Proteomes" id="UP000016930">
    <property type="component" value="Unassembled WGS sequence"/>
</dbReference>
<dbReference type="PANTHER" id="PTHR23078">
    <property type="entry name" value="VESICULAR-FUSION PROTEIN NSF"/>
    <property type="match status" value="1"/>
</dbReference>
<comment type="subcellular location">
    <subcellularLocation>
        <location evidence="1 11">Cytoplasm</location>
    </subcellularLocation>
</comment>
<comment type="function">
    <text evidence="9 11">Required for vesicle-mediated transport. Catalyzes the fusion of transport vesicles within the Golgi cisternae. Is also required for transport from the endoplasmic reticulum to the Golgi stack. Seems to function as a fusion protein required for the delivery of cargo proteins to all compartments of the Golgi stack independent of vesicle origin.</text>
</comment>
<dbReference type="InterPro" id="IPR041569">
    <property type="entry name" value="AAA_lid_3"/>
</dbReference>
<dbReference type="EMBL" id="KB445792">
    <property type="protein sequence ID" value="EMD40427.1"/>
    <property type="molecule type" value="Genomic_DNA"/>
</dbReference>
<dbReference type="Gene3D" id="1.10.8.60">
    <property type="match status" value="2"/>
</dbReference>
<evidence type="ECO:0000256" key="11">
    <source>
        <dbReference type="RuleBase" id="RU367045"/>
    </source>
</evidence>
<dbReference type="InterPro" id="IPR009010">
    <property type="entry name" value="Asp_de-COase-like_dom_sf"/>
</dbReference>
<keyword evidence="7 11" id="KW-0067">ATP-binding</keyword>
<dbReference type="CDD" id="cd19504">
    <property type="entry name" value="RecA-like_NSF-SEC18_r1-like"/>
    <property type="match status" value="1"/>
</dbReference>
<evidence type="ECO:0000256" key="1">
    <source>
        <dbReference type="ARBA" id="ARBA00004496"/>
    </source>
</evidence>
<dbReference type="FunFam" id="1.10.8.60:FF:000026">
    <property type="entry name" value="vesicle-fusing ATPase isoform X1"/>
    <property type="match status" value="1"/>
</dbReference>
<keyword evidence="3 11" id="KW-0813">Transport</keyword>
<dbReference type="GO" id="GO:0016887">
    <property type="term" value="F:ATP hydrolysis activity"/>
    <property type="evidence" value="ECO:0007669"/>
    <property type="project" value="InterPro"/>
</dbReference>
<dbReference type="FunFam" id="3.40.50.300:FF:000166">
    <property type="entry name" value="vesicle-fusing ATPase isoform X1"/>
    <property type="match status" value="1"/>
</dbReference>
<dbReference type="SUPFAM" id="SSF50692">
    <property type="entry name" value="ADC-like"/>
    <property type="match status" value="1"/>
</dbReference>
<keyword evidence="8 11" id="KW-0653">Protein transport</keyword>
<evidence type="ECO:0000256" key="7">
    <source>
        <dbReference type="ARBA" id="ARBA00022840"/>
    </source>
</evidence>
<keyword evidence="11" id="KW-0931">ER-Golgi transport</keyword>